<comment type="cofactor">
    <cofactor evidence="4">
        <name>a divalent metal cation</name>
        <dbReference type="ChEBI" id="CHEBI:60240"/>
    </cofactor>
    <text evidence="4">Binds 2 divalent metal cations per subunit.</text>
</comment>
<dbReference type="PROSITE" id="PS01322">
    <property type="entry name" value="PHOSPHOTRIESTERASE_1"/>
    <property type="match status" value="1"/>
</dbReference>
<dbReference type="InterPro" id="IPR032466">
    <property type="entry name" value="Metal_Hydrolase"/>
</dbReference>
<dbReference type="GO" id="GO:0016788">
    <property type="term" value="F:hydrolase activity, acting on ester bonds"/>
    <property type="evidence" value="ECO:0007669"/>
    <property type="project" value="InterPro"/>
</dbReference>
<feature type="binding site" description="via carbamate group" evidence="4">
    <location>
        <position position="154"/>
    </location>
    <ligand>
        <name>Zn(2+)</name>
        <dbReference type="ChEBI" id="CHEBI:29105"/>
        <label>2</label>
    </ligand>
</feature>
<dbReference type="AlphaFoldDB" id="A0A413WU87"/>
<evidence type="ECO:0000256" key="2">
    <source>
        <dbReference type="ARBA" id="ARBA00022801"/>
    </source>
</evidence>
<dbReference type="InterPro" id="IPR017947">
    <property type="entry name" value="AryldialkylPase_Zn-BS"/>
</dbReference>
<dbReference type="PANTHER" id="PTHR10819">
    <property type="entry name" value="PHOSPHOTRIESTERASE-RELATED"/>
    <property type="match status" value="1"/>
</dbReference>
<dbReference type="Pfam" id="PF02126">
    <property type="entry name" value="PTE"/>
    <property type="match status" value="1"/>
</dbReference>
<feature type="binding site" description="via carbamate group" evidence="4">
    <location>
        <position position="154"/>
    </location>
    <ligand>
        <name>Zn(2+)</name>
        <dbReference type="ChEBI" id="CHEBI:29105"/>
        <label>1</label>
    </ligand>
</feature>
<dbReference type="PIRSF" id="PIRSF016839">
    <property type="entry name" value="PhP"/>
    <property type="match status" value="1"/>
</dbReference>
<dbReference type="GO" id="GO:0008270">
    <property type="term" value="F:zinc ion binding"/>
    <property type="evidence" value="ECO:0007669"/>
    <property type="project" value="InterPro"/>
</dbReference>
<dbReference type="Gene3D" id="3.20.20.140">
    <property type="entry name" value="Metal-dependent hydrolases"/>
    <property type="match status" value="1"/>
</dbReference>
<dbReference type="RefSeq" id="WP_118041505.1">
    <property type="nucleotide sequence ID" value="NZ_BQNJ01000001.1"/>
</dbReference>
<comment type="similarity">
    <text evidence="5">Belongs to the metallo-dependent hydrolases superfamily. Phosphotriesterase family.</text>
</comment>
<name>A0A413WU87_9FIRM</name>
<feature type="binding site" evidence="4">
    <location>
        <position position="24"/>
    </location>
    <ligand>
        <name>Zn(2+)</name>
        <dbReference type="ChEBI" id="CHEBI:29105"/>
        <label>1</label>
    </ligand>
</feature>
<sequence length="340" mass="38494">MGFIRTLLGDIRPEEMGFTLSHEHLVCRPPYWVWKNDDDLLLDDPEKTLADMMDYKRMGGAAIVDATAIDYGREVEAVADLSKRSGLHVIGTAGFNKGFLWEAPLDERRRGLIGGYSTFKEWIEKSSVSELADFVCREVEVGLEGTSCKAGQVKFGTGYNSISPLEKKTMEVVAAVHFATGAPIHSHTEAGTMGLEQIELLKAVGVSLENVSFGHMDRNMDLWYHRRIADTGAYLCFDGIGKTKYHTESSLITHILTLVKEGYEDQILISGDMARKSYYRHYQFGLGLGYVFDWFQIQFKEMAEKSGLEGEKLFYKFFYENPQRCMTFKQKNKTGYGEIL</sequence>
<dbReference type="EMBL" id="BQNJ01000001">
    <property type="protein sequence ID" value="GKH00103.1"/>
    <property type="molecule type" value="Genomic_DNA"/>
</dbReference>
<organism evidence="6 7">
    <name type="scientific">Hungatella hathewayi</name>
    <dbReference type="NCBI Taxonomy" id="154046"/>
    <lineage>
        <taxon>Bacteria</taxon>
        <taxon>Bacillati</taxon>
        <taxon>Bacillota</taxon>
        <taxon>Clostridia</taxon>
        <taxon>Lachnospirales</taxon>
        <taxon>Lachnospiraceae</taxon>
        <taxon>Hungatella</taxon>
    </lineage>
</organism>
<evidence type="ECO:0000256" key="5">
    <source>
        <dbReference type="PROSITE-ProRule" id="PRU00679"/>
    </source>
</evidence>
<dbReference type="InterPro" id="IPR001559">
    <property type="entry name" value="Phosphotriesterase"/>
</dbReference>
<dbReference type="PROSITE" id="PS51347">
    <property type="entry name" value="PHOSPHOTRIESTERASE_2"/>
    <property type="match status" value="1"/>
</dbReference>
<gene>
    <name evidence="6" type="ORF">CE91St55_20840</name>
</gene>
<feature type="binding site" evidence="4">
    <location>
        <position position="187"/>
    </location>
    <ligand>
        <name>Zn(2+)</name>
        <dbReference type="ChEBI" id="CHEBI:29105"/>
        <label>2</label>
    </ligand>
</feature>
<feature type="binding site" evidence="4">
    <location>
        <position position="22"/>
    </location>
    <ligand>
        <name>Zn(2+)</name>
        <dbReference type="ChEBI" id="CHEBI:29105"/>
        <label>1</label>
    </ligand>
</feature>
<keyword evidence="1 4" id="KW-0479">Metal-binding</keyword>
<comment type="caution">
    <text evidence="6">The sequence shown here is derived from an EMBL/GenBank/DDBJ whole genome shotgun (WGS) entry which is preliminary data.</text>
</comment>
<feature type="modified residue" description="N6-carboxylysine" evidence="3 5">
    <location>
        <position position="154"/>
    </location>
</feature>
<evidence type="ECO:0000313" key="6">
    <source>
        <dbReference type="EMBL" id="GKH00103.1"/>
    </source>
</evidence>
<evidence type="ECO:0000313" key="7">
    <source>
        <dbReference type="Proteomes" id="UP001055091"/>
    </source>
</evidence>
<dbReference type="SUPFAM" id="SSF51556">
    <property type="entry name" value="Metallo-dependent hydrolases"/>
    <property type="match status" value="1"/>
</dbReference>
<feature type="binding site" evidence="4">
    <location>
        <position position="272"/>
    </location>
    <ligand>
        <name>Zn(2+)</name>
        <dbReference type="ChEBI" id="CHEBI:29105"/>
        <label>1</label>
    </ligand>
</feature>
<dbReference type="PANTHER" id="PTHR10819:SF3">
    <property type="entry name" value="PHOSPHOTRIESTERASE-RELATED PROTEIN"/>
    <property type="match status" value="1"/>
</dbReference>
<proteinExistence type="inferred from homology"/>
<accession>A0A413WU87</accession>
<evidence type="ECO:0000256" key="1">
    <source>
        <dbReference type="ARBA" id="ARBA00022723"/>
    </source>
</evidence>
<reference evidence="6" key="1">
    <citation type="submission" date="2022-01" db="EMBL/GenBank/DDBJ databases">
        <title>Novel bile acid biosynthetic pathways are enriched in the microbiome of centenarians.</title>
        <authorList>
            <person name="Sato Y."/>
            <person name="Atarashi K."/>
            <person name="Plichta R.D."/>
            <person name="Arai Y."/>
            <person name="Sasajima S."/>
            <person name="Kearney M.S."/>
            <person name="Suda W."/>
            <person name="Takeshita K."/>
            <person name="Sasaki T."/>
            <person name="Okamoto S."/>
            <person name="Skelly N.A."/>
            <person name="Okamura Y."/>
            <person name="Vlamakis H."/>
            <person name="Li Y."/>
            <person name="Tanoue T."/>
            <person name="Takei H."/>
            <person name="Nittono H."/>
            <person name="Narushima S."/>
            <person name="Irie J."/>
            <person name="Itoh H."/>
            <person name="Moriya K."/>
            <person name="Sugiura Y."/>
            <person name="Suematsu M."/>
            <person name="Moritoki N."/>
            <person name="Shibata S."/>
            <person name="Littman R.D."/>
            <person name="Fischbach A.M."/>
            <person name="Uwamino Y."/>
            <person name="Inoue T."/>
            <person name="Honda A."/>
            <person name="Hattori M."/>
            <person name="Murai T."/>
            <person name="Xavier J.R."/>
            <person name="Hirose N."/>
            <person name="Honda K."/>
        </authorList>
    </citation>
    <scope>NUCLEOTIDE SEQUENCE</scope>
    <source>
        <strain evidence="6">CE91-St55</strain>
    </source>
</reference>
<evidence type="ECO:0000256" key="3">
    <source>
        <dbReference type="PIRSR" id="PIRSR601559-50"/>
    </source>
</evidence>
<protein>
    <submittedName>
        <fullName evidence="6">Phosphotriesterase</fullName>
    </submittedName>
</protein>
<evidence type="ECO:0000256" key="4">
    <source>
        <dbReference type="PIRSR" id="PIRSR601559-51"/>
    </source>
</evidence>
<keyword evidence="2" id="KW-0378">Hydrolase</keyword>
<feature type="binding site" evidence="4">
    <location>
        <position position="215"/>
    </location>
    <ligand>
        <name>Zn(2+)</name>
        <dbReference type="ChEBI" id="CHEBI:29105"/>
        <label>2</label>
    </ligand>
</feature>
<dbReference type="Proteomes" id="UP001055091">
    <property type="component" value="Unassembled WGS sequence"/>
</dbReference>